<evidence type="ECO:0000256" key="1">
    <source>
        <dbReference type="SAM" id="MobiDB-lite"/>
    </source>
</evidence>
<sequence>MSSNTPTRFGRTRDSVSGGGHAGERGRTFARRPLWSLIAGALVAVLLTSGSPASPAFAGANDFGLSVQNGGVTTVAAYSDVVPLEVQISLPAGTAVKAGAVTKLTLDNSLKRTNNGTLPTGATAQSWDERSNTLTVTWGALSAGTVYGATVNSTPSGRAQNTDLFQATAVTTGTATDETPLSQTAVSNPITVTGTTIPGAMPQPQPGQWTANPHNYSLYAGNYAIQWPSFAQTGGVKTAFRNLQVATYWGVPNGADEVLPRSWATDGPQMVNEGVFQNKTVIQNDATARIVAYGAFGGNTVSGLTTSKVTVPADAAPGTYSVAFQILDDVDETGSEKTVVATSYLRVVVKTPAAVTTGYNATSGSNQVAAGDVFDWGQRLSVGAPAGTVKDFTVTLAIPDGLTPRGFSSWFGYNLGSATTKSVQYTTDAVVNASSTWQALPMSTSAVAGAITLADPAVITGIRYTVNNFAIAFDGSMSGASLTLQADDNLALGTVLPLATESITFLDPVAGETTLTQTASFRKNVTIVAAPTSPPQIEASDTPQGNGSVSFGQTYANGNSFASKFFLGSDGATPLAQPYLFVVVPKGMTTTGLSGEVCSPMTWANQASGCSGGFRTTYPVTSNTNGSRTLSDGSTLYYQRYTVGRLASGLMGLQELHSTTTFQLRNLLAGPQNVLVGMGSMTQDSFTVNAARNKNAAYSAKTLSDPASYGSYAGIGDEIKSVLGELGITSDHALMGERDFGVSPSTSVSSVMTIKGSEDAAGIVQGNGAATTRPGGTVNYTVDVSNTGSAIYKNFQFIDVLPALNDSYILNSASPRGSAFNVNLSGNVSVVVNGVPSSGAIVEYSTSTTPQRFDAYGEDVAGDAWLPYTGSSSGAKALRVTLASGVNFNPGDKITLSFDATVPASAPRDGSTANNTIAYRFQTGIGLNAAAEAQAVPVKSTAPTGDTELSGQAFVDLDGDGIQGAAEPGLNGSGVSLQLYNMVSGNPVAVGSPVTPNADNGVDGVFSMIGLSPNATYKIKPISSNPNVTFPASAVDSNGFLIYSQVTDAAANGNQNTAQYVGSSSFRVGDAVGIAKWIKDIRLPLLTTTTVSGSLQLADVSNTPLVGGAGSAAAAYVAGFTVTLKQGSTKQASTTTNEAGQFSLQGIEGLTPGDYTLVFTSPSGRQLIGSGLNNPAVFSGAATSGAEGRYALNALQPGTGATGVNVYYTESTAPLVDSVSLIGAVGVGGTAYNPAAATPVGSDVGTEIIRYHWSILDAAATPAASGTALAGASIPIPSGLGDGAYTLVVTATDLVGNVSAEERSSFAVDRTAPSISSAASTATFVKGSPAAPTTAQGWIDLYGVTATDVGSGLASAGGITVDASAVDPTTAGTSSVTFTARDAVGNTSAVFTVTYTVAYVGDPSITLARNTAFLELGSLAPVDDAAWQELFGPITTSAGAGATVIGVAVDASAARPTELGSSPVLFTVTDSLGYQTVATGSLVVRDTTKPTITTTTNSLTFREGDDRITNDEGWIEAYGAVAADSGSGVKSLTVSASGVNYDAGGTYQVTFTAEDNAGNIQVATVTYTVAFAGAPNVVLGKASVTYEMGDTRPETAADWIDAFEATATTAAGTTLKLLTVDRSSVDFTTPSTGYSVTFTATDSYDNTFTSTGTYVVQDTTAPRVTVGTTTATHAKQQPEHPLTVADWLNLFDVSARDTTGGTGIDDAAWSVVEGVNFTVAGDYAVEFVAYDRAGNASQTATATLRIQAPPTSDVVGMDVAQNKAVTLDPAGRSDTTGSLRAITTADLGEPSAGGTLMLNSAGGVEYTPAQGFSGEETVSVTVVDDLGQTGLIVYTFNVVRAGALIDGRLPAYVVPVDGTVSIPNADILRAVDVADLSIEHAKTPNGFVGNVSKDGDAFTFATDGSAWSGEQTFTVTVTDALGQTVDVPVAIHVLAPSFSVDLPNGYAGTTELWMSATGLIPGKPYRIELHSTPLVLGTVTADANGAAEAVSIVPAAATAGGHQVVLLNEADQPRGSSAFEVLAVGGPGGGVADGKTVDQGATATTTTGQLSVTGTGGLSAAGATGLLVLLAGVFVLLWTRRRHETTTSRRS</sequence>
<protein>
    <submittedName>
        <fullName evidence="3">Putative repeat protein (TIGR01451 family)</fullName>
    </submittedName>
</protein>
<dbReference type="Gene3D" id="2.60.40.10">
    <property type="entry name" value="Immunoglobulins"/>
    <property type="match status" value="5"/>
</dbReference>
<keyword evidence="2" id="KW-0472">Membrane</keyword>
<feature type="transmembrane region" description="Helical" evidence="2">
    <location>
        <begin position="2058"/>
        <end position="2079"/>
    </location>
</feature>
<organism evidence="3 4">
    <name type="scientific">Lysinibacter cavernae</name>
    <dbReference type="NCBI Taxonomy" id="1640652"/>
    <lineage>
        <taxon>Bacteria</taxon>
        <taxon>Bacillati</taxon>
        <taxon>Actinomycetota</taxon>
        <taxon>Actinomycetes</taxon>
        <taxon>Micrococcales</taxon>
        <taxon>Microbacteriaceae</taxon>
        <taxon>Lysinibacter</taxon>
    </lineage>
</organism>
<feature type="region of interest" description="Disordered" evidence="1">
    <location>
        <begin position="1"/>
        <end position="25"/>
    </location>
</feature>
<dbReference type="Pfam" id="PF17963">
    <property type="entry name" value="Big_9"/>
    <property type="match status" value="1"/>
</dbReference>
<dbReference type="InterPro" id="IPR013783">
    <property type="entry name" value="Ig-like_fold"/>
</dbReference>
<keyword evidence="2" id="KW-1133">Transmembrane helix</keyword>
<accession>A0A7X5TT16</accession>
<dbReference type="Proteomes" id="UP000541033">
    <property type="component" value="Unassembled WGS sequence"/>
</dbReference>
<dbReference type="GO" id="GO:0005975">
    <property type="term" value="P:carbohydrate metabolic process"/>
    <property type="evidence" value="ECO:0007669"/>
    <property type="project" value="UniProtKB-ARBA"/>
</dbReference>
<evidence type="ECO:0000313" key="4">
    <source>
        <dbReference type="Proteomes" id="UP000541033"/>
    </source>
</evidence>
<keyword evidence="2" id="KW-0812">Transmembrane</keyword>
<dbReference type="EMBL" id="JAAMOX010000001">
    <property type="protein sequence ID" value="NIH53665.1"/>
    <property type="molecule type" value="Genomic_DNA"/>
</dbReference>
<evidence type="ECO:0000256" key="2">
    <source>
        <dbReference type="SAM" id="Phobius"/>
    </source>
</evidence>
<keyword evidence="4" id="KW-1185">Reference proteome</keyword>
<proteinExistence type="predicted"/>
<gene>
    <name evidence="3" type="ORF">FHX76_001533</name>
</gene>
<evidence type="ECO:0000313" key="3">
    <source>
        <dbReference type="EMBL" id="NIH53665.1"/>
    </source>
</evidence>
<reference evidence="3 4" key="1">
    <citation type="submission" date="2020-02" db="EMBL/GenBank/DDBJ databases">
        <title>Sequencing the genomes of 1000 actinobacteria strains.</title>
        <authorList>
            <person name="Klenk H.-P."/>
        </authorList>
    </citation>
    <scope>NUCLEOTIDE SEQUENCE [LARGE SCALE GENOMIC DNA]</scope>
    <source>
        <strain evidence="3 4">DSM 27960</strain>
    </source>
</reference>
<comment type="caution">
    <text evidence="3">The sequence shown here is derived from an EMBL/GenBank/DDBJ whole genome shotgun (WGS) entry which is preliminary data.</text>
</comment>
<dbReference type="SUPFAM" id="SSF49478">
    <property type="entry name" value="Cna protein B-type domain"/>
    <property type="match status" value="1"/>
</dbReference>
<dbReference type="RefSeq" id="WP_167149467.1">
    <property type="nucleotide sequence ID" value="NZ_JAAMOX010000001.1"/>
</dbReference>
<feature type="transmembrane region" description="Helical" evidence="2">
    <location>
        <begin position="34"/>
        <end position="53"/>
    </location>
</feature>
<name>A0A7X5TT16_9MICO</name>